<evidence type="ECO:0000313" key="9">
    <source>
        <dbReference type="Proteomes" id="UP001157125"/>
    </source>
</evidence>
<keyword evidence="4 6" id="KW-1133">Transmembrane helix</keyword>
<protein>
    <recommendedName>
        <fullName evidence="7">Membrane transport protein MMPL domain-containing protein</fullName>
    </recommendedName>
</protein>
<keyword evidence="9" id="KW-1185">Reference proteome</keyword>
<evidence type="ECO:0000313" key="8">
    <source>
        <dbReference type="EMBL" id="GMA36338.1"/>
    </source>
</evidence>
<name>A0ABQ6IEM9_9MICO</name>
<dbReference type="EMBL" id="BSUN01000001">
    <property type="protein sequence ID" value="GMA36338.1"/>
    <property type="molecule type" value="Genomic_DNA"/>
</dbReference>
<comment type="subcellular location">
    <subcellularLocation>
        <location evidence="1">Cell membrane</location>
        <topology evidence="1">Multi-pass membrane protein</topology>
    </subcellularLocation>
</comment>
<keyword evidence="5 6" id="KW-0472">Membrane</keyword>
<dbReference type="PANTHER" id="PTHR33406:SF13">
    <property type="entry name" value="MEMBRANE PROTEIN YDFJ"/>
    <property type="match status" value="1"/>
</dbReference>
<evidence type="ECO:0000256" key="6">
    <source>
        <dbReference type="SAM" id="Phobius"/>
    </source>
</evidence>
<keyword evidence="3 6" id="KW-0812">Transmembrane</keyword>
<sequence>MDYHVFLLSRIKERHDAGYGTREAVAFGLSRTGSLITGAALIMVAVFAGFALGDLAEFAQMGFGLAAAVIIDATVVRSILVPAVMTLLGERNWYLPRWLQWLPRVSIEGAPAAASAARVEREPEPALLP</sequence>
<evidence type="ECO:0000256" key="5">
    <source>
        <dbReference type="ARBA" id="ARBA00023136"/>
    </source>
</evidence>
<keyword evidence="2" id="KW-1003">Cell membrane</keyword>
<dbReference type="PANTHER" id="PTHR33406">
    <property type="entry name" value="MEMBRANE PROTEIN MJ1562-RELATED"/>
    <property type="match status" value="1"/>
</dbReference>
<dbReference type="Proteomes" id="UP001157125">
    <property type="component" value="Unassembled WGS sequence"/>
</dbReference>
<accession>A0ABQ6IEM9</accession>
<feature type="transmembrane region" description="Helical" evidence="6">
    <location>
        <begin position="32"/>
        <end position="53"/>
    </location>
</feature>
<dbReference type="InterPro" id="IPR050545">
    <property type="entry name" value="Mycobact_MmpL"/>
</dbReference>
<evidence type="ECO:0000256" key="2">
    <source>
        <dbReference type="ARBA" id="ARBA00022475"/>
    </source>
</evidence>
<evidence type="ECO:0000256" key="1">
    <source>
        <dbReference type="ARBA" id="ARBA00004651"/>
    </source>
</evidence>
<feature type="domain" description="Membrane transport protein MMPL" evidence="7">
    <location>
        <begin position="2"/>
        <end position="97"/>
    </location>
</feature>
<evidence type="ECO:0000256" key="3">
    <source>
        <dbReference type="ARBA" id="ARBA00022692"/>
    </source>
</evidence>
<dbReference type="SUPFAM" id="SSF82866">
    <property type="entry name" value="Multidrug efflux transporter AcrB transmembrane domain"/>
    <property type="match status" value="1"/>
</dbReference>
<dbReference type="Gene3D" id="1.20.1640.10">
    <property type="entry name" value="Multidrug efflux transporter AcrB transmembrane domain"/>
    <property type="match status" value="1"/>
</dbReference>
<gene>
    <name evidence="8" type="ORF">GCM10025876_25420</name>
</gene>
<proteinExistence type="predicted"/>
<comment type="caution">
    <text evidence="8">The sequence shown here is derived from an EMBL/GenBank/DDBJ whole genome shotgun (WGS) entry which is preliminary data.</text>
</comment>
<feature type="transmembrane region" description="Helical" evidence="6">
    <location>
        <begin position="65"/>
        <end position="88"/>
    </location>
</feature>
<evidence type="ECO:0000256" key="4">
    <source>
        <dbReference type="ARBA" id="ARBA00022989"/>
    </source>
</evidence>
<dbReference type="Pfam" id="PF03176">
    <property type="entry name" value="MMPL"/>
    <property type="match status" value="1"/>
</dbReference>
<organism evidence="8 9">
    <name type="scientific">Demequina litorisediminis</name>
    <dbReference type="NCBI Taxonomy" id="1849022"/>
    <lineage>
        <taxon>Bacteria</taxon>
        <taxon>Bacillati</taxon>
        <taxon>Actinomycetota</taxon>
        <taxon>Actinomycetes</taxon>
        <taxon>Micrococcales</taxon>
        <taxon>Demequinaceae</taxon>
        <taxon>Demequina</taxon>
    </lineage>
</organism>
<dbReference type="InterPro" id="IPR004869">
    <property type="entry name" value="MMPL_dom"/>
</dbReference>
<evidence type="ECO:0000259" key="7">
    <source>
        <dbReference type="Pfam" id="PF03176"/>
    </source>
</evidence>
<reference evidence="9" key="1">
    <citation type="journal article" date="2019" name="Int. J. Syst. Evol. Microbiol.">
        <title>The Global Catalogue of Microorganisms (GCM) 10K type strain sequencing project: providing services to taxonomists for standard genome sequencing and annotation.</title>
        <authorList>
            <consortium name="The Broad Institute Genomics Platform"/>
            <consortium name="The Broad Institute Genome Sequencing Center for Infectious Disease"/>
            <person name="Wu L."/>
            <person name="Ma J."/>
        </authorList>
    </citation>
    <scope>NUCLEOTIDE SEQUENCE [LARGE SCALE GENOMIC DNA]</scope>
    <source>
        <strain evidence="9">NBRC 112299</strain>
    </source>
</reference>